<accession>A0A285QLY0</accession>
<feature type="transmembrane region" description="Helical" evidence="7">
    <location>
        <begin position="37"/>
        <end position="62"/>
    </location>
</feature>
<dbReference type="InterPro" id="IPR050833">
    <property type="entry name" value="Poly_Biosynth_Transport"/>
</dbReference>
<keyword evidence="3" id="KW-1003">Cell membrane</keyword>
<feature type="transmembrane region" description="Helical" evidence="7">
    <location>
        <begin position="74"/>
        <end position="93"/>
    </location>
</feature>
<evidence type="ECO:0000313" key="9">
    <source>
        <dbReference type="Proteomes" id="UP000219494"/>
    </source>
</evidence>
<feature type="transmembrane region" description="Helical" evidence="7">
    <location>
        <begin position="313"/>
        <end position="335"/>
    </location>
</feature>
<evidence type="ECO:0000256" key="5">
    <source>
        <dbReference type="ARBA" id="ARBA00022989"/>
    </source>
</evidence>
<dbReference type="Proteomes" id="UP000219494">
    <property type="component" value="Unassembled WGS sequence"/>
</dbReference>
<evidence type="ECO:0000256" key="4">
    <source>
        <dbReference type="ARBA" id="ARBA00022692"/>
    </source>
</evidence>
<comment type="subcellular location">
    <subcellularLocation>
        <location evidence="1">Cell membrane</location>
        <topology evidence="1">Multi-pass membrane protein</topology>
    </subcellularLocation>
</comment>
<feature type="transmembrane region" description="Helical" evidence="7">
    <location>
        <begin position="218"/>
        <end position="239"/>
    </location>
</feature>
<keyword evidence="9" id="KW-1185">Reference proteome</keyword>
<organism evidence="8 9">
    <name type="scientific">Sphingomonas guangdongensis</name>
    <dbReference type="NCBI Taxonomy" id="1141890"/>
    <lineage>
        <taxon>Bacteria</taxon>
        <taxon>Pseudomonadati</taxon>
        <taxon>Pseudomonadota</taxon>
        <taxon>Alphaproteobacteria</taxon>
        <taxon>Sphingomonadales</taxon>
        <taxon>Sphingomonadaceae</taxon>
        <taxon>Sphingomonas</taxon>
    </lineage>
</organism>
<evidence type="ECO:0000256" key="1">
    <source>
        <dbReference type="ARBA" id="ARBA00004651"/>
    </source>
</evidence>
<dbReference type="AlphaFoldDB" id="A0A285QLY0"/>
<dbReference type="CDD" id="cd13127">
    <property type="entry name" value="MATE_tuaB_like"/>
    <property type="match status" value="1"/>
</dbReference>
<dbReference type="GO" id="GO:0005886">
    <property type="term" value="C:plasma membrane"/>
    <property type="evidence" value="ECO:0007669"/>
    <property type="project" value="UniProtKB-SubCell"/>
</dbReference>
<keyword evidence="4 7" id="KW-0812">Transmembrane</keyword>
<feature type="transmembrane region" description="Helical" evidence="7">
    <location>
        <begin position="7"/>
        <end position="31"/>
    </location>
</feature>
<feature type="transmembrane region" description="Helical" evidence="7">
    <location>
        <begin position="105"/>
        <end position="124"/>
    </location>
</feature>
<dbReference type="PANTHER" id="PTHR30250">
    <property type="entry name" value="PST FAMILY PREDICTED COLANIC ACID TRANSPORTER"/>
    <property type="match status" value="1"/>
</dbReference>
<name>A0A285QLY0_9SPHN</name>
<dbReference type="OrthoDB" id="7356923at2"/>
<feature type="transmembrane region" description="Helical" evidence="7">
    <location>
        <begin position="365"/>
        <end position="391"/>
    </location>
</feature>
<feature type="transmembrane region" description="Helical" evidence="7">
    <location>
        <begin position="136"/>
        <end position="159"/>
    </location>
</feature>
<feature type="transmembrane region" description="Helical" evidence="7">
    <location>
        <begin position="165"/>
        <end position="186"/>
    </location>
</feature>
<protein>
    <submittedName>
        <fullName evidence="8">Membrane protein involved in the export of O-antigen and teichoic acid</fullName>
    </submittedName>
</protein>
<evidence type="ECO:0000256" key="7">
    <source>
        <dbReference type="SAM" id="Phobius"/>
    </source>
</evidence>
<feature type="transmembrane region" description="Helical" evidence="7">
    <location>
        <begin position="438"/>
        <end position="456"/>
    </location>
</feature>
<proteinExistence type="inferred from homology"/>
<dbReference type="PANTHER" id="PTHR30250:SF10">
    <property type="entry name" value="LIPOPOLYSACCHARIDE BIOSYNTHESIS PROTEIN WZXC"/>
    <property type="match status" value="1"/>
</dbReference>
<dbReference type="Pfam" id="PF13440">
    <property type="entry name" value="Polysacc_synt_3"/>
    <property type="match status" value="1"/>
</dbReference>
<gene>
    <name evidence="8" type="ORF">SAMN06297144_1398</name>
</gene>
<evidence type="ECO:0000256" key="3">
    <source>
        <dbReference type="ARBA" id="ARBA00022475"/>
    </source>
</evidence>
<evidence type="ECO:0000313" key="8">
    <source>
        <dbReference type="EMBL" id="SOB81102.1"/>
    </source>
</evidence>
<evidence type="ECO:0000256" key="6">
    <source>
        <dbReference type="ARBA" id="ARBA00023136"/>
    </source>
</evidence>
<dbReference type="RefSeq" id="WP_097063172.1">
    <property type="nucleotide sequence ID" value="NZ_OBMI01000001.1"/>
</dbReference>
<keyword evidence="6 7" id="KW-0472">Membrane</keyword>
<reference evidence="8 9" key="1">
    <citation type="submission" date="2017-07" db="EMBL/GenBank/DDBJ databases">
        <authorList>
            <person name="Sun Z.S."/>
            <person name="Albrecht U."/>
            <person name="Echele G."/>
            <person name="Lee C.C."/>
        </authorList>
    </citation>
    <scope>NUCLEOTIDE SEQUENCE [LARGE SCALE GENOMIC DNA]</scope>
    <source>
        <strain evidence="8 9">CGMCC 1.12672</strain>
    </source>
</reference>
<dbReference type="EMBL" id="OBMI01000001">
    <property type="protein sequence ID" value="SOB81102.1"/>
    <property type="molecule type" value="Genomic_DNA"/>
</dbReference>
<feature type="transmembrane region" description="Helical" evidence="7">
    <location>
        <begin position="282"/>
        <end position="301"/>
    </location>
</feature>
<evidence type="ECO:0000256" key="2">
    <source>
        <dbReference type="ARBA" id="ARBA00007430"/>
    </source>
</evidence>
<feature type="transmembrane region" description="Helical" evidence="7">
    <location>
        <begin position="412"/>
        <end position="432"/>
    </location>
</feature>
<keyword evidence="5 7" id="KW-1133">Transmembrane helix</keyword>
<sequence length="500" mass="54176">MVRKALFWSFSGNGATMLVTFAGSIVIARLLSPREMGVYAVAMATIGIIQLFAAFGVGSYVIREIELTSRKLDAAFTINLVLSIALAIAIFLLGRFGAFLLSEPTVASVLQLLAINPILGALSFRSSVMLQRAMLFRGTSIIGVLAMMITTGVTIIAALRGESSMSPAYGAVTGALFGTLGTILIAREHWSMRLSLFEWRKITAFGLRIMSIGGISQASARVMDIVVAHFLGLAALGLYSRALNLNNLIFGNIYAPMTRVVFAKLSEAQREGDRVADVFLRGLRMIIALIGPLVIGLAVLAKPAILLLYGERWMGAAIPLSLILVSHFITLSFAMNWELFLVRDELKVQTRLEISRSLFGVLTQVIGSLISLVAVAASSIVDAIFSLLLYSRHMPRLAQVEQSRMIGIYAEGTLLTAVAALPCFVLMMLTGWDSRTSLLPIAGTIAVGVVAWLLLLKQMKHPLMDEIELLVSQLAGRIARRHKTGAAEQQWRHSPDDGDS</sequence>
<comment type="similarity">
    <text evidence="2">Belongs to the polysaccharide synthase family.</text>
</comment>